<evidence type="ECO:0000256" key="1">
    <source>
        <dbReference type="ARBA" id="ARBA00002869"/>
    </source>
</evidence>
<dbReference type="Gene3D" id="3.40.50.10090">
    <property type="match status" value="2"/>
</dbReference>
<dbReference type="AlphaFoldDB" id="A0A0D2JPL8"/>
<dbReference type="InterPro" id="IPR006366">
    <property type="entry name" value="CobA/CysG_C"/>
</dbReference>
<keyword evidence="6" id="KW-0169">Cobalamin biosynthesis</keyword>
<dbReference type="InterPro" id="IPR036803">
    <property type="entry name" value="Porphobilinogen_deaminase_C_sf"/>
</dbReference>
<evidence type="ECO:0000256" key="3">
    <source>
        <dbReference type="ARBA" id="ARBA00005638"/>
    </source>
</evidence>
<dbReference type="InterPro" id="IPR014777">
    <property type="entry name" value="4pyrrole_Mease_sub1"/>
</dbReference>
<dbReference type="InterPro" id="IPR035996">
    <property type="entry name" value="4pyrrol_Methylase_sf"/>
</dbReference>
<comment type="similarity">
    <text evidence="3 14">Belongs to the HMBS family.</text>
</comment>
<dbReference type="InterPro" id="IPR022417">
    <property type="entry name" value="Porphobilin_deaminase_N"/>
</dbReference>
<comment type="similarity">
    <text evidence="4 15">Belongs to the precorrin methyltransferase family.</text>
</comment>
<dbReference type="FunFam" id="3.30.160.40:FF:000001">
    <property type="entry name" value="Porphobilinogen deaminase"/>
    <property type="match status" value="1"/>
</dbReference>
<evidence type="ECO:0000256" key="4">
    <source>
        <dbReference type="ARBA" id="ARBA00005879"/>
    </source>
</evidence>
<keyword evidence="21" id="KW-1185">Reference proteome</keyword>
<dbReference type="GO" id="GO:0009236">
    <property type="term" value="P:cobalamin biosynthetic process"/>
    <property type="evidence" value="ECO:0007669"/>
    <property type="project" value="UniProtKB-KW"/>
</dbReference>
<dbReference type="InterPro" id="IPR022418">
    <property type="entry name" value="Porphobilinogen_deaminase_C"/>
</dbReference>
<comment type="subunit">
    <text evidence="5 14">Monomer.</text>
</comment>
<dbReference type="PROSITE" id="PS00533">
    <property type="entry name" value="PORPHOBILINOGEN_DEAM"/>
    <property type="match status" value="1"/>
</dbReference>
<organism evidence="20 21">
    <name type="scientific">Dethiosulfatarculus sandiegensis</name>
    <dbReference type="NCBI Taxonomy" id="1429043"/>
    <lineage>
        <taxon>Bacteria</taxon>
        <taxon>Pseudomonadati</taxon>
        <taxon>Thermodesulfobacteriota</taxon>
        <taxon>Desulfarculia</taxon>
        <taxon>Desulfarculales</taxon>
        <taxon>Desulfarculaceae</taxon>
        <taxon>Dethiosulfatarculus</taxon>
    </lineage>
</organism>
<evidence type="ECO:0000259" key="18">
    <source>
        <dbReference type="Pfam" id="PF02602"/>
    </source>
</evidence>
<evidence type="ECO:0000256" key="8">
    <source>
        <dbReference type="ARBA" id="ARBA00022679"/>
    </source>
</evidence>
<dbReference type="GO" id="GO:0032259">
    <property type="term" value="P:methylation"/>
    <property type="evidence" value="ECO:0007669"/>
    <property type="project" value="UniProtKB-KW"/>
</dbReference>
<comment type="pathway">
    <text evidence="11">Porphyrin-containing compound metabolism; siroheme biosynthesis; precorrin-2 from uroporphyrinogen III: step 1/1.</text>
</comment>
<name>A0A0D2JPL8_9BACT</name>
<evidence type="ECO:0000259" key="17">
    <source>
        <dbReference type="Pfam" id="PF01379"/>
    </source>
</evidence>
<dbReference type="NCBIfam" id="NF004790">
    <property type="entry name" value="PRK06136.1"/>
    <property type="match status" value="1"/>
</dbReference>
<dbReference type="Pfam" id="PF00590">
    <property type="entry name" value="TP_methylase"/>
    <property type="match status" value="1"/>
</dbReference>
<dbReference type="PATRIC" id="fig|1429043.3.peg.5187"/>
<gene>
    <name evidence="14" type="primary">hemC</name>
    <name evidence="20" type="ORF">X474_24510</name>
</gene>
<dbReference type="Pfam" id="PF03900">
    <property type="entry name" value="Porphobil_deamC"/>
    <property type="match status" value="1"/>
</dbReference>
<evidence type="ECO:0000256" key="9">
    <source>
        <dbReference type="ARBA" id="ARBA00022691"/>
    </source>
</evidence>
<dbReference type="GO" id="GO:0004852">
    <property type="term" value="F:uroporphyrinogen-III synthase activity"/>
    <property type="evidence" value="ECO:0007669"/>
    <property type="project" value="InterPro"/>
</dbReference>
<evidence type="ECO:0000313" key="21">
    <source>
        <dbReference type="Proteomes" id="UP000032233"/>
    </source>
</evidence>
<dbReference type="FunFam" id="3.40.1010.10:FF:000001">
    <property type="entry name" value="Siroheme synthase"/>
    <property type="match status" value="1"/>
</dbReference>
<dbReference type="PRINTS" id="PR00151">
    <property type="entry name" value="PORPHBDMNASE"/>
</dbReference>
<dbReference type="UniPathway" id="UPA00262">
    <property type="reaction ID" value="UER00211"/>
</dbReference>
<dbReference type="NCBIfam" id="TIGR01469">
    <property type="entry name" value="cobA_cysG_Cterm"/>
    <property type="match status" value="1"/>
</dbReference>
<reference evidence="20 21" key="1">
    <citation type="submission" date="2013-11" db="EMBL/GenBank/DDBJ databases">
        <title>Metagenomic analysis of a methanogenic consortium involved in long chain n-alkane degradation.</title>
        <authorList>
            <person name="Davidova I.A."/>
            <person name="Callaghan A.V."/>
            <person name="Wawrik B."/>
            <person name="Pruitt S."/>
            <person name="Marks C."/>
            <person name="Duncan K.E."/>
            <person name="Suflita J.M."/>
        </authorList>
    </citation>
    <scope>NUCLEOTIDE SEQUENCE [LARGE SCALE GENOMIC DNA]</scope>
    <source>
        <strain evidence="20 21">SPR</strain>
    </source>
</reference>
<dbReference type="InterPro" id="IPR022419">
    <property type="entry name" value="Porphobilin_deaminase_cofac_BS"/>
</dbReference>
<evidence type="ECO:0000256" key="12">
    <source>
        <dbReference type="ARBA" id="ARBA00048169"/>
    </source>
</evidence>
<dbReference type="InterPro" id="IPR000878">
    <property type="entry name" value="4pyrrol_Mease"/>
</dbReference>
<keyword evidence="10 14" id="KW-0627">Porphyrin biosynthesis</keyword>
<dbReference type="PANTHER" id="PTHR11557:SF0">
    <property type="entry name" value="PORPHOBILINOGEN DEAMINASE"/>
    <property type="match status" value="1"/>
</dbReference>
<dbReference type="FunFam" id="3.30.950.10:FF:000001">
    <property type="entry name" value="Siroheme synthase"/>
    <property type="match status" value="1"/>
</dbReference>
<dbReference type="PANTHER" id="PTHR11557">
    <property type="entry name" value="PORPHOBILINOGEN DEAMINASE"/>
    <property type="match status" value="1"/>
</dbReference>
<evidence type="ECO:0000256" key="11">
    <source>
        <dbReference type="ARBA" id="ARBA00025705"/>
    </source>
</evidence>
<dbReference type="InterPro" id="IPR003043">
    <property type="entry name" value="Uropor_MeTrfase_CS"/>
</dbReference>
<protein>
    <recommendedName>
        <fullName evidence="14">Porphobilinogen deaminase</fullName>
        <shortName evidence="14">PBG</shortName>
        <ecNumber evidence="14">2.5.1.61</ecNumber>
    </recommendedName>
    <alternativeName>
        <fullName evidence="14">Hydroxymethylbilane synthase</fullName>
        <shortName evidence="14">HMBS</shortName>
    </alternativeName>
    <alternativeName>
        <fullName evidence="14">Pre-uroporphyrinogen synthase</fullName>
    </alternativeName>
</protein>
<dbReference type="Gene3D" id="3.30.950.10">
    <property type="entry name" value="Methyltransferase, Cobalt-precorrin-4 Transmethylase, Domain 2"/>
    <property type="match status" value="1"/>
</dbReference>
<dbReference type="InterPro" id="IPR003754">
    <property type="entry name" value="4pyrrol_synth_uPrphyn_synth"/>
</dbReference>
<evidence type="ECO:0000256" key="2">
    <source>
        <dbReference type="ARBA" id="ARBA00004735"/>
    </source>
</evidence>
<accession>A0A0D2JPL8</accession>
<feature type="domain" description="Tetrapyrrole biosynthesis uroporphyrinogen III synthase" evidence="18">
    <location>
        <begin position="578"/>
        <end position="811"/>
    </location>
</feature>
<evidence type="ECO:0000256" key="14">
    <source>
        <dbReference type="HAMAP-Rule" id="MF_00260"/>
    </source>
</evidence>
<comment type="miscellaneous">
    <text evidence="14">The porphobilinogen subunits are added to the dipyrromethane group.</text>
</comment>
<evidence type="ECO:0000256" key="6">
    <source>
        <dbReference type="ARBA" id="ARBA00022573"/>
    </source>
</evidence>
<feature type="domain" description="Porphobilinogen deaminase C-terminal" evidence="19">
    <location>
        <begin position="226"/>
        <end position="295"/>
    </location>
</feature>
<dbReference type="FunFam" id="3.40.190.10:FF:000004">
    <property type="entry name" value="Porphobilinogen deaminase"/>
    <property type="match status" value="1"/>
</dbReference>
<dbReference type="SUPFAM" id="SSF69618">
    <property type="entry name" value="HemD-like"/>
    <property type="match status" value="1"/>
</dbReference>
<dbReference type="Pfam" id="PF01379">
    <property type="entry name" value="Porphobil_deam"/>
    <property type="match status" value="1"/>
</dbReference>
<evidence type="ECO:0000256" key="7">
    <source>
        <dbReference type="ARBA" id="ARBA00022603"/>
    </source>
</evidence>
<dbReference type="InParanoid" id="A0A0D2JPL8"/>
<dbReference type="InterPro" id="IPR014776">
    <property type="entry name" value="4pyrrole_Mease_sub2"/>
</dbReference>
<dbReference type="GO" id="GO:0019354">
    <property type="term" value="P:siroheme biosynthetic process"/>
    <property type="evidence" value="ECO:0007669"/>
    <property type="project" value="UniProtKB-UniPathway"/>
</dbReference>
<comment type="caution">
    <text evidence="20">The sequence shown here is derived from an EMBL/GenBank/DDBJ whole genome shotgun (WGS) entry which is preliminary data.</text>
</comment>
<dbReference type="EMBL" id="AZAC01000056">
    <property type="protein sequence ID" value="KIX11425.1"/>
    <property type="molecule type" value="Genomic_DNA"/>
</dbReference>
<dbReference type="CDD" id="cd11642">
    <property type="entry name" value="SUMT"/>
    <property type="match status" value="1"/>
</dbReference>
<feature type="domain" description="Tetrapyrrole methylase" evidence="16">
    <location>
        <begin position="316"/>
        <end position="527"/>
    </location>
</feature>
<dbReference type="GO" id="GO:0005737">
    <property type="term" value="C:cytoplasm"/>
    <property type="evidence" value="ECO:0007669"/>
    <property type="project" value="UniProtKB-UniRule"/>
</dbReference>
<dbReference type="STRING" id="1429043.X474_24510"/>
<dbReference type="NCBIfam" id="TIGR00212">
    <property type="entry name" value="hemC"/>
    <property type="match status" value="1"/>
</dbReference>
<keyword evidence="7 15" id="KW-0489">Methyltransferase</keyword>
<evidence type="ECO:0000256" key="10">
    <source>
        <dbReference type="ARBA" id="ARBA00023244"/>
    </source>
</evidence>
<comment type="catalytic activity">
    <reaction evidence="12 14">
        <text>4 porphobilinogen + H2O = hydroxymethylbilane + 4 NH4(+)</text>
        <dbReference type="Rhea" id="RHEA:13185"/>
        <dbReference type="ChEBI" id="CHEBI:15377"/>
        <dbReference type="ChEBI" id="CHEBI:28938"/>
        <dbReference type="ChEBI" id="CHEBI:57845"/>
        <dbReference type="ChEBI" id="CHEBI:58126"/>
        <dbReference type="EC" id="2.5.1.61"/>
    </reaction>
</comment>
<dbReference type="GO" id="GO:0006782">
    <property type="term" value="P:protoporphyrinogen IX biosynthetic process"/>
    <property type="evidence" value="ECO:0007669"/>
    <property type="project" value="UniProtKB-UniRule"/>
</dbReference>
<evidence type="ECO:0000313" key="20">
    <source>
        <dbReference type="EMBL" id="KIX11425.1"/>
    </source>
</evidence>
<dbReference type="FunFam" id="3.40.190.10:FF:000005">
    <property type="entry name" value="Porphobilinogen deaminase"/>
    <property type="match status" value="1"/>
</dbReference>
<dbReference type="InterPro" id="IPR036108">
    <property type="entry name" value="4pyrrol_syn_uPrphyn_synt_sf"/>
</dbReference>
<comment type="pathway">
    <text evidence="13">Cofactor biosynthesis; adenosylcobalamin biosynthesis; precorrin-2 from uroporphyrinogen III: step 1/1.</text>
</comment>
<dbReference type="Proteomes" id="UP000032233">
    <property type="component" value="Unassembled WGS sequence"/>
</dbReference>
<dbReference type="EC" id="2.5.1.61" evidence="14"/>
<dbReference type="RefSeq" id="WP_231688369.1">
    <property type="nucleotide sequence ID" value="NZ_AZAC01000056.1"/>
</dbReference>
<evidence type="ECO:0000256" key="15">
    <source>
        <dbReference type="RuleBase" id="RU003960"/>
    </source>
</evidence>
<evidence type="ECO:0000259" key="19">
    <source>
        <dbReference type="Pfam" id="PF03900"/>
    </source>
</evidence>
<dbReference type="SUPFAM" id="SSF54782">
    <property type="entry name" value="Porphobilinogen deaminase (hydroxymethylbilane synthase), C-terminal domain"/>
    <property type="match status" value="1"/>
</dbReference>
<dbReference type="SUPFAM" id="SSF53850">
    <property type="entry name" value="Periplasmic binding protein-like II"/>
    <property type="match status" value="1"/>
</dbReference>
<feature type="modified residue" description="S-(dipyrrolylmethanemethyl)cysteine" evidence="14">
    <location>
        <position position="242"/>
    </location>
</feature>
<dbReference type="Gene3D" id="3.40.190.10">
    <property type="entry name" value="Periplasmic binding protein-like II"/>
    <property type="match status" value="2"/>
</dbReference>
<dbReference type="Gene3D" id="3.40.1010.10">
    <property type="entry name" value="Cobalt-precorrin-4 Transmethylase, Domain 1"/>
    <property type="match status" value="1"/>
</dbReference>
<dbReference type="CDD" id="cd13646">
    <property type="entry name" value="PBP2_EcHMBS_like"/>
    <property type="match status" value="1"/>
</dbReference>
<dbReference type="GO" id="GO:0004851">
    <property type="term" value="F:uroporphyrin-III C-methyltransferase activity"/>
    <property type="evidence" value="ECO:0007669"/>
    <property type="project" value="UniProtKB-ARBA"/>
</dbReference>
<dbReference type="SUPFAM" id="SSF53790">
    <property type="entry name" value="Tetrapyrrole methylase"/>
    <property type="match status" value="1"/>
</dbReference>
<feature type="domain" description="Porphobilinogen deaminase N-terminal" evidence="17">
    <location>
        <begin position="5"/>
        <end position="213"/>
    </location>
</feature>
<sequence>MHRQVVIATRGSKLALAQAELVARELTQANPGLLVDLKIIKTKGDKILDVPLAKVGGKGLFVKEIEEALIDGRADLAVHSMKDMPAELPQGLILGAVTERENPADVLVLARSGSLNSLPQGARVGTSSLRRAAQLLAVRPDFSIVSIRGNVQTRLKKLTELNLDAVVLASAGLRRLGLGRDMNLEELGPDELLPAVGQGALGIEIRENDELVRELVSKLNHPETAYAVQAERAFLARLEGGCQVPIAGYAQIKANQLHLKGLVASLDGTRVIIARAAGPREKAADLGEKVGLEVLDQGGAEILREVYAPSGEEMGKVYLVGAGPGDPELLTRKGARCLAEAQVVVYDFLANPELLALAPLDAEKIYVGKKGGDHTMSQENINELLVNLALKGLVVTRLKGGDPYVFGRGGEEASALYHKNVPFEVVPGITSAISAPSYAGIPVTDRRCSTEVAFVTGHEDPSKPDSTINWSALAGMGTLVFLMGVKNLPMICDRLMENGKPANTPCAIVRWGTTPKQVTLTGTLADLPEKVQKAGLRPPAVTIVGDVAGLRDELLWYEKLPLFGRRIMVTRARGQASKLTKALGKLGAEILETPTIAIKPPSDPRPLRHAVLQLHKYDWLVFTSPNGVTAFAHALAASGKDARDLAGLKLATIGPATGKALSVIGVKPDLVAKTFVAEGLLESMSEYDLQDARVLLPRALKARELLPETLRSQGAHVDVVCAYETVAPEGVREEVIQALDQGLDAVTFTASSTVSNLMKLLSDQEKERFASLTREDKLKVAAIGPITAGTAEEYGLKVHFMPQAYTIDDLVKAVKDGFSEK</sequence>
<dbReference type="UniPathway" id="UPA00251">
    <property type="reaction ID" value="UER00319"/>
</dbReference>
<dbReference type="Pfam" id="PF02602">
    <property type="entry name" value="HEM4"/>
    <property type="match status" value="1"/>
</dbReference>
<dbReference type="InterPro" id="IPR000860">
    <property type="entry name" value="HemC"/>
</dbReference>
<keyword evidence="9" id="KW-0949">S-adenosyl-L-methionine</keyword>
<evidence type="ECO:0000256" key="5">
    <source>
        <dbReference type="ARBA" id="ARBA00011245"/>
    </source>
</evidence>
<dbReference type="GO" id="GO:0004418">
    <property type="term" value="F:hydroxymethylbilane synthase activity"/>
    <property type="evidence" value="ECO:0007669"/>
    <property type="project" value="UniProtKB-UniRule"/>
</dbReference>
<evidence type="ECO:0000256" key="13">
    <source>
        <dbReference type="ARBA" id="ARBA00060548"/>
    </source>
</evidence>
<proteinExistence type="inferred from homology"/>
<dbReference type="PROSITE" id="PS00840">
    <property type="entry name" value="SUMT_2"/>
    <property type="match status" value="1"/>
</dbReference>
<comment type="pathway">
    <text evidence="2">Porphyrin-containing compound metabolism; protoporphyrin-IX biosynthesis; coproporphyrinogen-III from 5-aminolevulinate: step 2/4.</text>
</comment>
<dbReference type="HAMAP" id="MF_00260">
    <property type="entry name" value="Porphobil_deam"/>
    <property type="match status" value="1"/>
</dbReference>
<comment type="function">
    <text evidence="1 14">Tetrapolymerization of the monopyrrole PBG into the hydroxymethylbilane pre-uroporphyrinogen in several discrete steps.</text>
</comment>
<dbReference type="Gene3D" id="3.30.160.40">
    <property type="entry name" value="Porphobilinogen deaminase, C-terminal domain"/>
    <property type="match status" value="1"/>
</dbReference>
<keyword evidence="8 14" id="KW-0808">Transferase</keyword>
<evidence type="ECO:0000259" key="16">
    <source>
        <dbReference type="Pfam" id="PF00590"/>
    </source>
</evidence>
<dbReference type="CDD" id="cd06578">
    <property type="entry name" value="HemD"/>
    <property type="match status" value="1"/>
</dbReference>
<comment type="cofactor">
    <cofactor evidence="14">
        <name>dipyrromethane</name>
        <dbReference type="ChEBI" id="CHEBI:60342"/>
    </cofactor>
    <text evidence="14">Binds 1 dipyrromethane group covalently.</text>
</comment>